<dbReference type="RefSeq" id="WP_169348176.1">
    <property type="nucleotide sequence ID" value="NZ_JABBJJ010000160.1"/>
</dbReference>
<dbReference type="Gene3D" id="3.30.870.10">
    <property type="entry name" value="Endonuclease Chain A"/>
    <property type="match status" value="1"/>
</dbReference>
<protein>
    <recommendedName>
        <fullName evidence="3">PLD phosphodiesterase domain-containing protein</fullName>
    </recommendedName>
</protein>
<dbReference type="SUPFAM" id="SSF56024">
    <property type="entry name" value="Phospholipase D/nuclease"/>
    <property type="match status" value="1"/>
</dbReference>
<comment type="caution">
    <text evidence="1">The sequence shown here is derived from an EMBL/GenBank/DDBJ whole genome shotgun (WGS) entry which is preliminary data.</text>
</comment>
<dbReference type="Proteomes" id="UP000518300">
    <property type="component" value="Unassembled WGS sequence"/>
</dbReference>
<name>A0A848LMW2_9BACT</name>
<dbReference type="AlphaFoldDB" id="A0A848LMW2"/>
<gene>
    <name evidence="1" type="ORF">HG543_29215</name>
</gene>
<proteinExistence type="predicted"/>
<dbReference type="EMBL" id="JABBJJ010000160">
    <property type="protein sequence ID" value="NMO18914.1"/>
    <property type="molecule type" value="Genomic_DNA"/>
</dbReference>
<evidence type="ECO:0000313" key="2">
    <source>
        <dbReference type="Proteomes" id="UP000518300"/>
    </source>
</evidence>
<evidence type="ECO:0000313" key="1">
    <source>
        <dbReference type="EMBL" id="NMO18914.1"/>
    </source>
</evidence>
<reference evidence="1 2" key="1">
    <citation type="submission" date="2020-04" db="EMBL/GenBank/DDBJ databases">
        <title>Draft genome of Pyxidicoccus fallax type strain.</title>
        <authorList>
            <person name="Whitworth D.E."/>
        </authorList>
    </citation>
    <scope>NUCLEOTIDE SEQUENCE [LARGE SCALE GENOMIC DNA]</scope>
    <source>
        <strain evidence="1 2">DSM 14698</strain>
    </source>
</reference>
<keyword evidence="2" id="KW-1185">Reference proteome</keyword>
<sequence>MHVQSEIIPPKADTSRRWVPVLLLSSQLLAGCDVTRVDEPPSVEQPGDATPVALSSPCGGVTVPLSPVGAAMRAAPNTSIPLATCTGMPDPWLFNMDELDTRLLRFAQTVHGQIDVTTSSFSHASLYFHNNLGWQEGLLTLHRNVGQRWGSSPVPHAQKPIVRLYIGDVLEELNNDGVKVRWDVEEIYPAITALLRQETLAGPETWNVRIAVGRSDGQLGGWNHSKLSIRDRIEVLATSYEVPEHEMAIHLAGEPAQHAADWFETIWAEKNIKCVGDTTLCGTVPAAPSVAATTPHPFRPVNVLALSRGHLDSGVKLDADRALIAGMGATQRSMFFINPGLVGFHLGHQGVFSPIFFEHVADAIARGVDVKFVWGDADEHRLGVEEWKRMQQNLINRFAYRGLNGVQRDVGLCMFHMAAYTDTRSGAKPTSHAKFYMLDSGFYVGSQNLYPSGFIGVAPTPELKEFGFFVDTAPGANEHLATEVINRVVKPVWDFSRLTVPPSEFVSCGGLAYPVRVAGAANTPMGRFTCASDFNLTLDFQRVEYDQVAHARGQTTCTSGPYTVIVGITGTIDTKGIFTGEIAGNLPGLTADTAPLTGTFVKGALNAAFTGLEPVRGVPYDGSLSVRMP</sequence>
<accession>A0A848LMW2</accession>
<organism evidence="1 2">
    <name type="scientific">Pyxidicoccus fallax</name>
    <dbReference type="NCBI Taxonomy" id="394095"/>
    <lineage>
        <taxon>Bacteria</taxon>
        <taxon>Pseudomonadati</taxon>
        <taxon>Myxococcota</taxon>
        <taxon>Myxococcia</taxon>
        <taxon>Myxococcales</taxon>
        <taxon>Cystobacterineae</taxon>
        <taxon>Myxococcaceae</taxon>
        <taxon>Pyxidicoccus</taxon>
    </lineage>
</organism>
<evidence type="ECO:0008006" key="3">
    <source>
        <dbReference type="Google" id="ProtNLM"/>
    </source>
</evidence>